<dbReference type="EMBL" id="MN739143">
    <property type="protein sequence ID" value="QHS90710.1"/>
    <property type="molecule type" value="Genomic_DNA"/>
</dbReference>
<organism evidence="1">
    <name type="scientific">viral metagenome</name>
    <dbReference type="NCBI Taxonomy" id="1070528"/>
    <lineage>
        <taxon>unclassified sequences</taxon>
        <taxon>metagenomes</taxon>
        <taxon>organismal metagenomes</taxon>
    </lineage>
</organism>
<protein>
    <submittedName>
        <fullName evidence="1">Uncharacterized protein</fullName>
    </submittedName>
</protein>
<accession>A0A6C0BF73</accession>
<evidence type="ECO:0000313" key="1">
    <source>
        <dbReference type="EMBL" id="QHS90710.1"/>
    </source>
</evidence>
<name>A0A6C0BF73_9ZZZZ</name>
<proteinExistence type="predicted"/>
<reference evidence="1" key="1">
    <citation type="journal article" date="2020" name="Nature">
        <title>Giant virus diversity and host interactions through global metagenomics.</title>
        <authorList>
            <person name="Schulz F."/>
            <person name="Roux S."/>
            <person name="Paez-Espino D."/>
            <person name="Jungbluth S."/>
            <person name="Walsh D.A."/>
            <person name="Denef V.J."/>
            <person name="McMahon K.D."/>
            <person name="Konstantinidis K.T."/>
            <person name="Eloe-Fadrosh E.A."/>
            <person name="Kyrpides N.C."/>
            <person name="Woyke T."/>
        </authorList>
    </citation>
    <scope>NUCLEOTIDE SEQUENCE</scope>
    <source>
        <strain evidence="1">GVMAG-M-3300010354-11</strain>
    </source>
</reference>
<dbReference type="AlphaFoldDB" id="A0A6C0BF73"/>
<sequence>MMYTLRTKHGLIGYNSYVIGFENPGLVRKVSRIMQDPPNIRMERAMKLDITQDVQIELAMLGLKGASFSSITIDVDALLYIPKNTDVYKNVEYDIESMDKADFLFMGFEKNLGLIMPYMTHAENDEEIIFKANIIDPSFDYDNFRKGLEENI</sequence>